<dbReference type="Proteomes" id="UP000270094">
    <property type="component" value="Unassembled WGS sequence"/>
</dbReference>
<name>A0A3P7L7Y1_STRVU</name>
<organism evidence="1 2">
    <name type="scientific">Strongylus vulgaris</name>
    <name type="common">Blood worm</name>
    <dbReference type="NCBI Taxonomy" id="40348"/>
    <lineage>
        <taxon>Eukaryota</taxon>
        <taxon>Metazoa</taxon>
        <taxon>Ecdysozoa</taxon>
        <taxon>Nematoda</taxon>
        <taxon>Chromadorea</taxon>
        <taxon>Rhabditida</taxon>
        <taxon>Rhabditina</taxon>
        <taxon>Rhabditomorpha</taxon>
        <taxon>Strongyloidea</taxon>
        <taxon>Strongylidae</taxon>
        <taxon>Strongylus</taxon>
    </lineage>
</organism>
<gene>
    <name evidence="1" type="ORF">SVUK_LOCUS10460</name>
</gene>
<evidence type="ECO:0000313" key="2">
    <source>
        <dbReference type="Proteomes" id="UP000270094"/>
    </source>
</evidence>
<keyword evidence="2" id="KW-1185">Reference proteome</keyword>
<proteinExistence type="predicted"/>
<dbReference type="EMBL" id="UYYB01095366">
    <property type="protein sequence ID" value="VDM75462.1"/>
    <property type="molecule type" value="Genomic_DNA"/>
</dbReference>
<sequence>MDFFRWRIERRTNVSRENNELQYDCQLAHKASVDVTGCPVHRNIPTISFTHATDEITALFRIVKGKGGRVGCAVELCDQFAYSEVKDFYAVECVYEVDLLLHLVLVPA</sequence>
<evidence type="ECO:0000313" key="1">
    <source>
        <dbReference type="EMBL" id="VDM75462.1"/>
    </source>
</evidence>
<dbReference type="AlphaFoldDB" id="A0A3P7L7Y1"/>
<reference evidence="1 2" key="1">
    <citation type="submission" date="2018-11" db="EMBL/GenBank/DDBJ databases">
        <authorList>
            <consortium name="Pathogen Informatics"/>
        </authorList>
    </citation>
    <scope>NUCLEOTIDE SEQUENCE [LARGE SCALE GENOMIC DNA]</scope>
</reference>
<accession>A0A3P7L7Y1</accession>
<protein>
    <submittedName>
        <fullName evidence="1">Uncharacterized protein</fullName>
    </submittedName>
</protein>